<protein>
    <submittedName>
        <fullName evidence="2">Uncharacterized protein</fullName>
    </submittedName>
</protein>
<sequence length="207" mass="24232">MKEQGKNSSTSEVNLLDFSISRSDESPDQIQSNSYPILHDRHQAINVTEENLRAKGSSSSTKCDILGALVMTMSKEELKIREELEIEIEKDLEEEIKNEMYNLALRLHRLYRHRRERIARVEKVFNNGFRSSGSKSTNATFSEMNITIKMEEGSKIEIKEIKKRNHREKVIRPKTSISDHDNKKAKMYRYNTTEFDWVRTLRSIGHK</sequence>
<reference evidence="2 3" key="1">
    <citation type="journal article" date="2017" name="Mol. Plant">
        <title>The Genome of Medicinal Plant Macleaya cordata Provides New Insights into Benzylisoquinoline Alkaloids Metabolism.</title>
        <authorList>
            <person name="Liu X."/>
            <person name="Liu Y."/>
            <person name="Huang P."/>
            <person name="Ma Y."/>
            <person name="Qing Z."/>
            <person name="Tang Q."/>
            <person name="Cao H."/>
            <person name="Cheng P."/>
            <person name="Zheng Y."/>
            <person name="Yuan Z."/>
            <person name="Zhou Y."/>
            <person name="Liu J."/>
            <person name="Tang Z."/>
            <person name="Zhuo Y."/>
            <person name="Zhang Y."/>
            <person name="Yu L."/>
            <person name="Huang J."/>
            <person name="Yang P."/>
            <person name="Peng Q."/>
            <person name="Zhang J."/>
            <person name="Jiang W."/>
            <person name="Zhang Z."/>
            <person name="Lin K."/>
            <person name="Ro D.K."/>
            <person name="Chen X."/>
            <person name="Xiong X."/>
            <person name="Shang Y."/>
            <person name="Huang S."/>
            <person name="Zeng J."/>
        </authorList>
    </citation>
    <scope>NUCLEOTIDE SEQUENCE [LARGE SCALE GENOMIC DNA]</scope>
    <source>
        <strain evidence="3">cv. BLH2017</strain>
        <tissue evidence="2">Root</tissue>
    </source>
</reference>
<organism evidence="2 3">
    <name type="scientific">Macleaya cordata</name>
    <name type="common">Five-seeded plume-poppy</name>
    <name type="synonym">Bocconia cordata</name>
    <dbReference type="NCBI Taxonomy" id="56857"/>
    <lineage>
        <taxon>Eukaryota</taxon>
        <taxon>Viridiplantae</taxon>
        <taxon>Streptophyta</taxon>
        <taxon>Embryophyta</taxon>
        <taxon>Tracheophyta</taxon>
        <taxon>Spermatophyta</taxon>
        <taxon>Magnoliopsida</taxon>
        <taxon>Ranunculales</taxon>
        <taxon>Papaveraceae</taxon>
        <taxon>Papaveroideae</taxon>
        <taxon>Macleaya</taxon>
    </lineage>
</organism>
<name>A0A200PUE4_MACCD</name>
<keyword evidence="3" id="KW-1185">Reference proteome</keyword>
<dbReference type="OMA" id="VEIRMEL"/>
<feature type="region of interest" description="Disordered" evidence="1">
    <location>
        <begin position="1"/>
        <end position="33"/>
    </location>
</feature>
<gene>
    <name evidence="2" type="ORF">BVC80_9075g58</name>
</gene>
<proteinExistence type="predicted"/>
<dbReference type="InParanoid" id="A0A200PUE4"/>
<dbReference type="STRING" id="56857.A0A200PUE4"/>
<dbReference type="EMBL" id="MVGT01004037">
    <property type="protein sequence ID" value="OVA01815.1"/>
    <property type="molecule type" value="Genomic_DNA"/>
</dbReference>
<dbReference type="AlphaFoldDB" id="A0A200PUE4"/>
<evidence type="ECO:0000313" key="3">
    <source>
        <dbReference type="Proteomes" id="UP000195402"/>
    </source>
</evidence>
<comment type="caution">
    <text evidence="2">The sequence shown here is derived from an EMBL/GenBank/DDBJ whole genome shotgun (WGS) entry which is preliminary data.</text>
</comment>
<dbReference type="Proteomes" id="UP000195402">
    <property type="component" value="Unassembled WGS sequence"/>
</dbReference>
<accession>A0A200PUE4</accession>
<evidence type="ECO:0000256" key="1">
    <source>
        <dbReference type="SAM" id="MobiDB-lite"/>
    </source>
</evidence>
<feature type="compositionally biased region" description="Polar residues" evidence="1">
    <location>
        <begin position="1"/>
        <end position="13"/>
    </location>
</feature>
<evidence type="ECO:0000313" key="2">
    <source>
        <dbReference type="EMBL" id="OVA01815.1"/>
    </source>
</evidence>